<keyword evidence="9" id="KW-0112">Calmodulin-binding</keyword>
<proteinExistence type="evidence at transcript level"/>
<evidence type="ECO:0000256" key="9">
    <source>
        <dbReference type="ARBA" id="ARBA00022860"/>
    </source>
</evidence>
<organism evidence="12">
    <name type="scientific">Apis cerana</name>
    <name type="common">Indian honeybee</name>
    <dbReference type="NCBI Taxonomy" id="7461"/>
    <lineage>
        <taxon>Eukaryota</taxon>
        <taxon>Metazoa</taxon>
        <taxon>Ecdysozoa</taxon>
        <taxon>Arthropoda</taxon>
        <taxon>Hexapoda</taxon>
        <taxon>Insecta</taxon>
        <taxon>Pterygota</taxon>
        <taxon>Neoptera</taxon>
        <taxon>Endopterygota</taxon>
        <taxon>Hymenoptera</taxon>
        <taxon>Apocrita</taxon>
        <taxon>Aculeata</taxon>
        <taxon>Apoidea</taxon>
        <taxon>Anthophila</taxon>
        <taxon>Apidae</taxon>
        <taxon>Apis</taxon>
    </lineage>
</organism>
<evidence type="ECO:0000256" key="6">
    <source>
        <dbReference type="ARBA" id="ARBA00022643"/>
    </source>
</evidence>
<comment type="similarity">
    <text evidence="3">Belongs to the NOS family.</text>
</comment>
<dbReference type="Gene3D" id="3.40.50.80">
    <property type="entry name" value="Nucleotide-binding domain of ferredoxin-NADP reductase (FNR) module"/>
    <property type="match status" value="1"/>
</dbReference>
<protein>
    <recommendedName>
        <fullName evidence="4">nitric-oxide synthase (NADPH)</fullName>
        <ecNumber evidence="4">1.14.13.39</ecNumber>
    </recommendedName>
</protein>
<evidence type="ECO:0000256" key="10">
    <source>
        <dbReference type="ARBA" id="ARBA00023002"/>
    </source>
</evidence>
<evidence type="ECO:0000256" key="4">
    <source>
        <dbReference type="ARBA" id="ARBA00012989"/>
    </source>
</evidence>
<evidence type="ECO:0000256" key="8">
    <source>
        <dbReference type="ARBA" id="ARBA00022857"/>
    </source>
</evidence>
<dbReference type="GO" id="GO:0004517">
    <property type="term" value="F:nitric-oxide synthase activity"/>
    <property type="evidence" value="ECO:0007669"/>
    <property type="project" value="UniProtKB-EC"/>
</dbReference>
<dbReference type="AlphaFoldDB" id="V9IEY6"/>
<evidence type="ECO:0000256" key="11">
    <source>
        <dbReference type="ARBA" id="ARBA00023004"/>
    </source>
</evidence>
<dbReference type="PANTHER" id="PTHR43410">
    <property type="entry name" value="NITRIC OXIDE SYNTHASE OXYGENASE"/>
    <property type="match status" value="1"/>
</dbReference>
<reference evidence="12" key="1">
    <citation type="submission" date="2011-11" db="EMBL/GenBank/DDBJ databases">
        <title>Decoding the brain transcriptome of the Eastern honeybee (Apis cerana) based on pyrosequencing.</title>
        <authorList>
            <person name="Sun L."/>
            <person name="Zheng H."/>
            <person name="Wang Y."/>
            <person name="Xie X."/>
            <person name="Zhu Y."/>
            <person name="Gu W."/>
            <person name="Wang S."/>
        </authorList>
    </citation>
    <scope>NUCLEOTIDE SEQUENCE</scope>
    <source>
        <tissue evidence="12">Brain</tissue>
    </source>
</reference>
<keyword evidence="6" id="KW-0288">FMN</keyword>
<accession>V9IEY6</accession>
<evidence type="ECO:0000313" key="12">
    <source>
        <dbReference type="EMBL" id="AEY59227.1"/>
    </source>
</evidence>
<dbReference type="InterPro" id="IPR050607">
    <property type="entry name" value="NOS"/>
</dbReference>
<keyword evidence="11" id="KW-0408">Iron</keyword>
<evidence type="ECO:0000256" key="1">
    <source>
        <dbReference type="ARBA" id="ARBA00001917"/>
    </source>
</evidence>
<name>V9IEY6_APICE</name>
<dbReference type="InterPro" id="IPR039261">
    <property type="entry name" value="FNR_nucleotide-bd"/>
</dbReference>
<keyword evidence="5" id="KW-0349">Heme</keyword>
<sequence length="54" mass="6246">MLVYEGGHFYVCGDCTMAEDVYQTLKHIIQTHGEMTDKQVEAYMLSLRVSYIIN</sequence>
<dbReference type="SUPFAM" id="SSF52343">
    <property type="entry name" value="Ferredoxin reductase-like, C-terminal NADP-linked domain"/>
    <property type="match status" value="1"/>
</dbReference>
<dbReference type="GO" id="GO:0005516">
    <property type="term" value="F:calmodulin binding"/>
    <property type="evidence" value="ECO:0007669"/>
    <property type="project" value="UniProtKB-KW"/>
</dbReference>
<dbReference type="EC" id="1.14.13.39" evidence="4"/>
<comment type="cofactor">
    <cofactor evidence="2">
        <name>heme b</name>
        <dbReference type="ChEBI" id="CHEBI:60344"/>
    </cofactor>
</comment>
<keyword evidence="7" id="KW-0479">Metal-binding</keyword>
<evidence type="ECO:0000256" key="3">
    <source>
        <dbReference type="ARBA" id="ARBA00006267"/>
    </source>
</evidence>
<evidence type="ECO:0000256" key="5">
    <source>
        <dbReference type="ARBA" id="ARBA00022617"/>
    </source>
</evidence>
<keyword evidence="8" id="KW-0521">NADP</keyword>
<dbReference type="EMBL" id="JR040659">
    <property type="protein sequence ID" value="AEY59227.1"/>
    <property type="molecule type" value="mRNA"/>
</dbReference>
<keyword evidence="10" id="KW-0560">Oxidoreductase</keyword>
<evidence type="ECO:0000256" key="7">
    <source>
        <dbReference type="ARBA" id="ARBA00022723"/>
    </source>
</evidence>
<dbReference type="GO" id="GO:0046872">
    <property type="term" value="F:metal ion binding"/>
    <property type="evidence" value="ECO:0007669"/>
    <property type="project" value="UniProtKB-KW"/>
</dbReference>
<evidence type="ECO:0000256" key="2">
    <source>
        <dbReference type="ARBA" id="ARBA00001970"/>
    </source>
</evidence>
<gene>
    <name evidence="12" type="ORF">ACCB01921.1</name>
</gene>
<comment type="cofactor">
    <cofactor evidence="1">
        <name>FMN</name>
        <dbReference type="ChEBI" id="CHEBI:58210"/>
    </cofactor>
</comment>
<dbReference type="PANTHER" id="PTHR43410:SF1">
    <property type="entry name" value="NITRIC OXIDE SYNTHASE"/>
    <property type="match status" value="1"/>
</dbReference>
<keyword evidence="6" id="KW-0285">Flavoprotein</keyword>